<dbReference type="Proteomes" id="UP000823863">
    <property type="component" value="Unassembled WGS sequence"/>
</dbReference>
<proteinExistence type="predicted"/>
<reference evidence="1" key="1">
    <citation type="journal article" date="2021" name="PeerJ">
        <title>Extensive microbial diversity within the chicken gut microbiome revealed by metagenomics and culture.</title>
        <authorList>
            <person name="Gilroy R."/>
            <person name="Ravi A."/>
            <person name="Getino M."/>
            <person name="Pursley I."/>
            <person name="Horton D.L."/>
            <person name="Alikhan N.F."/>
            <person name="Baker D."/>
            <person name="Gharbi K."/>
            <person name="Hall N."/>
            <person name="Watson M."/>
            <person name="Adriaenssens E.M."/>
            <person name="Foster-Nyarko E."/>
            <person name="Jarju S."/>
            <person name="Secka A."/>
            <person name="Antonio M."/>
            <person name="Oren A."/>
            <person name="Chaudhuri R.R."/>
            <person name="La Ragione R."/>
            <person name="Hildebrand F."/>
            <person name="Pallen M.J."/>
        </authorList>
    </citation>
    <scope>NUCLEOTIDE SEQUENCE</scope>
    <source>
        <strain evidence="1">CHK198-12963</strain>
    </source>
</reference>
<accession>A0A9D2PVI1</accession>
<gene>
    <name evidence="1" type="ORF">H9931_10740</name>
</gene>
<dbReference type="AlphaFoldDB" id="A0A9D2PVI1"/>
<organism evidence="1 2">
    <name type="scientific">Candidatus Enterocloster excrementigallinarum</name>
    <dbReference type="NCBI Taxonomy" id="2838558"/>
    <lineage>
        <taxon>Bacteria</taxon>
        <taxon>Bacillati</taxon>
        <taxon>Bacillota</taxon>
        <taxon>Clostridia</taxon>
        <taxon>Lachnospirales</taxon>
        <taxon>Lachnospiraceae</taxon>
        <taxon>Enterocloster</taxon>
    </lineage>
</organism>
<protein>
    <submittedName>
        <fullName evidence="1">Uncharacterized protein</fullName>
    </submittedName>
</protein>
<dbReference type="EMBL" id="DWWB01000057">
    <property type="protein sequence ID" value="HJC67174.1"/>
    <property type="molecule type" value="Genomic_DNA"/>
</dbReference>
<sequence length="49" mass="5747">MKKETENGSQMGKTGIRKMQKDKILFSAVMDKLHKTGRNFPVFQKFDRD</sequence>
<name>A0A9D2PVI1_9FIRM</name>
<evidence type="ECO:0000313" key="2">
    <source>
        <dbReference type="Proteomes" id="UP000823863"/>
    </source>
</evidence>
<evidence type="ECO:0000313" key="1">
    <source>
        <dbReference type="EMBL" id="HJC67174.1"/>
    </source>
</evidence>
<reference evidence="1" key="2">
    <citation type="submission" date="2021-04" db="EMBL/GenBank/DDBJ databases">
        <authorList>
            <person name="Gilroy R."/>
        </authorList>
    </citation>
    <scope>NUCLEOTIDE SEQUENCE</scope>
    <source>
        <strain evidence="1">CHK198-12963</strain>
    </source>
</reference>
<comment type="caution">
    <text evidence="1">The sequence shown here is derived from an EMBL/GenBank/DDBJ whole genome shotgun (WGS) entry which is preliminary data.</text>
</comment>